<keyword evidence="7" id="KW-1185">Reference proteome</keyword>
<dbReference type="GO" id="GO:0000724">
    <property type="term" value="P:double-strand break repair via homologous recombination"/>
    <property type="evidence" value="ECO:0007669"/>
    <property type="project" value="TreeGrafter"/>
</dbReference>
<dbReference type="EC" id="5.6.2.4" evidence="5"/>
<dbReference type="EMBL" id="JARKIF010000001">
    <property type="protein sequence ID" value="KAJ7650970.1"/>
    <property type="molecule type" value="Genomic_DNA"/>
</dbReference>
<comment type="caution">
    <text evidence="6">The sequence shown here is derived from an EMBL/GenBank/DDBJ whole genome shotgun (WGS) entry which is preliminary data.</text>
</comment>
<dbReference type="PANTHER" id="PTHR13710">
    <property type="entry name" value="DNA HELICASE RECQ FAMILY MEMBER"/>
    <property type="match status" value="1"/>
</dbReference>
<dbReference type="SUPFAM" id="SSF52540">
    <property type="entry name" value="P-loop containing nucleoside triphosphate hydrolases"/>
    <property type="match status" value="1"/>
</dbReference>
<dbReference type="GO" id="GO:0009378">
    <property type="term" value="F:four-way junction helicase activity"/>
    <property type="evidence" value="ECO:0007669"/>
    <property type="project" value="TreeGrafter"/>
</dbReference>
<dbReference type="AlphaFoldDB" id="A0AAD7G1R2"/>
<comment type="similarity">
    <text evidence="1">Belongs to the helicase family. RecQ subfamily.</text>
</comment>
<dbReference type="GO" id="GO:0003677">
    <property type="term" value="F:DNA binding"/>
    <property type="evidence" value="ECO:0007669"/>
    <property type="project" value="UniProtKB-KW"/>
</dbReference>
<evidence type="ECO:0000313" key="7">
    <source>
        <dbReference type="Proteomes" id="UP001221142"/>
    </source>
</evidence>
<sequence>MAVSATCPPKLLQDLLSTLGMKEVVDGTSAKPHRTVYFSSPLYRENLHYTVLPKSSAAADAIKAMMNWILEKHLNHSGIVYCRIKTGVYHAKREDQERSGCTNCGGAARFRSSAQLSAAFGLGIDKGDVRFVIHQTVESGRAGRISVLTIILWTCGAWQLAAQARKLDSNEQCI</sequence>
<evidence type="ECO:0000256" key="4">
    <source>
        <dbReference type="ARBA" id="ARBA00034617"/>
    </source>
</evidence>
<proteinExistence type="inferred from homology"/>
<gene>
    <name evidence="6" type="ORF">FB45DRAFT_997697</name>
</gene>
<evidence type="ECO:0000256" key="3">
    <source>
        <dbReference type="ARBA" id="ARBA00023235"/>
    </source>
</evidence>
<dbReference type="GO" id="GO:0005737">
    <property type="term" value="C:cytoplasm"/>
    <property type="evidence" value="ECO:0007669"/>
    <property type="project" value="TreeGrafter"/>
</dbReference>
<evidence type="ECO:0000256" key="1">
    <source>
        <dbReference type="ARBA" id="ARBA00005446"/>
    </source>
</evidence>
<name>A0AAD7G1R2_9AGAR</name>
<accession>A0AAD7G1R2</accession>
<protein>
    <recommendedName>
        <fullName evidence="5">DNA 3'-5' helicase</fullName>
        <ecNumber evidence="5">5.6.2.4</ecNumber>
    </recommendedName>
</protein>
<dbReference type="GO" id="GO:0043138">
    <property type="term" value="F:3'-5' DNA helicase activity"/>
    <property type="evidence" value="ECO:0007669"/>
    <property type="project" value="UniProtKB-EC"/>
</dbReference>
<dbReference type="GO" id="GO:0005694">
    <property type="term" value="C:chromosome"/>
    <property type="evidence" value="ECO:0007669"/>
    <property type="project" value="TreeGrafter"/>
</dbReference>
<keyword evidence="3" id="KW-0413">Isomerase</keyword>
<dbReference type="InterPro" id="IPR027417">
    <property type="entry name" value="P-loop_NTPase"/>
</dbReference>
<evidence type="ECO:0000256" key="2">
    <source>
        <dbReference type="ARBA" id="ARBA00023125"/>
    </source>
</evidence>
<dbReference type="Gene3D" id="3.40.50.300">
    <property type="entry name" value="P-loop containing nucleotide triphosphate hydrolases"/>
    <property type="match status" value="1"/>
</dbReference>
<organism evidence="6 7">
    <name type="scientific">Roridomyces roridus</name>
    <dbReference type="NCBI Taxonomy" id="1738132"/>
    <lineage>
        <taxon>Eukaryota</taxon>
        <taxon>Fungi</taxon>
        <taxon>Dikarya</taxon>
        <taxon>Basidiomycota</taxon>
        <taxon>Agaricomycotina</taxon>
        <taxon>Agaricomycetes</taxon>
        <taxon>Agaricomycetidae</taxon>
        <taxon>Agaricales</taxon>
        <taxon>Marasmiineae</taxon>
        <taxon>Mycenaceae</taxon>
        <taxon>Roridomyces</taxon>
    </lineage>
</organism>
<comment type="catalytic activity">
    <reaction evidence="4">
        <text>Couples ATP hydrolysis with the unwinding of duplex DNA by translocating in the 3'-5' direction.</text>
        <dbReference type="EC" id="5.6.2.4"/>
    </reaction>
</comment>
<evidence type="ECO:0000256" key="5">
    <source>
        <dbReference type="ARBA" id="ARBA00034808"/>
    </source>
</evidence>
<keyword evidence="2" id="KW-0238">DNA-binding</keyword>
<evidence type="ECO:0000313" key="6">
    <source>
        <dbReference type="EMBL" id="KAJ7650970.1"/>
    </source>
</evidence>
<dbReference type="PANTHER" id="PTHR13710:SF105">
    <property type="entry name" value="ATP-DEPENDENT DNA HELICASE Q1"/>
    <property type="match status" value="1"/>
</dbReference>
<reference evidence="6" key="1">
    <citation type="submission" date="2023-03" db="EMBL/GenBank/DDBJ databases">
        <title>Massive genome expansion in bonnet fungi (Mycena s.s.) driven by repeated elements and novel gene families across ecological guilds.</title>
        <authorList>
            <consortium name="Lawrence Berkeley National Laboratory"/>
            <person name="Harder C.B."/>
            <person name="Miyauchi S."/>
            <person name="Viragh M."/>
            <person name="Kuo A."/>
            <person name="Thoen E."/>
            <person name="Andreopoulos B."/>
            <person name="Lu D."/>
            <person name="Skrede I."/>
            <person name="Drula E."/>
            <person name="Henrissat B."/>
            <person name="Morin E."/>
            <person name="Kohler A."/>
            <person name="Barry K."/>
            <person name="LaButti K."/>
            <person name="Morin E."/>
            <person name="Salamov A."/>
            <person name="Lipzen A."/>
            <person name="Mereny Z."/>
            <person name="Hegedus B."/>
            <person name="Baldrian P."/>
            <person name="Stursova M."/>
            <person name="Weitz H."/>
            <person name="Taylor A."/>
            <person name="Grigoriev I.V."/>
            <person name="Nagy L.G."/>
            <person name="Martin F."/>
            <person name="Kauserud H."/>
        </authorList>
    </citation>
    <scope>NUCLEOTIDE SEQUENCE</scope>
    <source>
        <strain evidence="6">9284</strain>
    </source>
</reference>
<dbReference type="Proteomes" id="UP001221142">
    <property type="component" value="Unassembled WGS sequence"/>
</dbReference>